<accession>A0A919R333</accession>
<dbReference type="SUPFAM" id="SSF55729">
    <property type="entry name" value="Acyl-CoA N-acyltransferases (Nat)"/>
    <property type="match status" value="2"/>
</dbReference>
<dbReference type="Pfam" id="PF13302">
    <property type="entry name" value="Acetyltransf_3"/>
    <property type="match status" value="2"/>
</dbReference>
<dbReference type="GO" id="GO:1990189">
    <property type="term" value="F:protein N-terminal-serine acetyltransferase activity"/>
    <property type="evidence" value="ECO:0007669"/>
    <property type="project" value="TreeGrafter"/>
</dbReference>
<organism evidence="2 3">
    <name type="scientific">Sphaerisporangium rufum</name>
    <dbReference type="NCBI Taxonomy" id="1381558"/>
    <lineage>
        <taxon>Bacteria</taxon>
        <taxon>Bacillati</taxon>
        <taxon>Actinomycetota</taxon>
        <taxon>Actinomycetes</taxon>
        <taxon>Streptosporangiales</taxon>
        <taxon>Streptosporangiaceae</taxon>
        <taxon>Sphaerisporangium</taxon>
    </lineage>
</organism>
<reference evidence="2" key="1">
    <citation type="submission" date="2021-01" db="EMBL/GenBank/DDBJ databases">
        <title>Whole genome shotgun sequence of Sphaerisporangium rufum NBRC 109079.</title>
        <authorList>
            <person name="Komaki H."/>
            <person name="Tamura T."/>
        </authorList>
    </citation>
    <scope>NUCLEOTIDE SEQUENCE</scope>
    <source>
        <strain evidence="2">NBRC 109079</strain>
    </source>
</reference>
<evidence type="ECO:0000259" key="1">
    <source>
        <dbReference type="PROSITE" id="PS51186"/>
    </source>
</evidence>
<name>A0A919R333_9ACTN</name>
<keyword evidence="3" id="KW-1185">Reference proteome</keyword>
<dbReference type="GO" id="GO:0005737">
    <property type="term" value="C:cytoplasm"/>
    <property type="evidence" value="ECO:0007669"/>
    <property type="project" value="TreeGrafter"/>
</dbReference>
<protein>
    <recommendedName>
        <fullName evidence="1">N-acetyltransferase domain-containing protein</fullName>
    </recommendedName>
</protein>
<dbReference type="Gene3D" id="3.40.630.30">
    <property type="match status" value="2"/>
</dbReference>
<dbReference type="EMBL" id="BOOU01000044">
    <property type="protein sequence ID" value="GII78158.1"/>
    <property type="molecule type" value="Genomic_DNA"/>
</dbReference>
<sequence length="366" mass="39146">MLPRSPIPAGPAVLRPHEPGDAESMVLACADPEIVRHVPLVPAPYTAGDARAFLAELAPAVWERGGAAFAVADAGTGTWLGNLDLKPVDPFGCAELGYLLAPWARGRGVMSGALRALAPWAFGHGVRRLEITAGVENLPSQRAAMAAGFHPEGVRRGAIPRRDGGRDDLAAYARLPGDTGERVRSYLPGLPDGRLTDGVAALTPLGPGDAGAFQKMMTDPETVRYSVPPVPPDPADTETRCRHAGMWWLRGERAEMAVRDATTGEFAGHLQVMNVVPPIGQAMIGYSLLPGFRGRGLMTRAVNLLCEWAFTATALHRLVAGTDPANVASHRVLERAGFSREAVIRELLPAADGTRHDDQQWVRLRR</sequence>
<dbReference type="GO" id="GO:0008999">
    <property type="term" value="F:protein-N-terminal-alanine acetyltransferase activity"/>
    <property type="evidence" value="ECO:0007669"/>
    <property type="project" value="TreeGrafter"/>
</dbReference>
<dbReference type="InterPro" id="IPR051908">
    <property type="entry name" value="Ribosomal_N-acetyltransferase"/>
</dbReference>
<proteinExistence type="predicted"/>
<dbReference type="InterPro" id="IPR000182">
    <property type="entry name" value="GNAT_dom"/>
</dbReference>
<evidence type="ECO:0000313" key="2">
    <source>
        <dbReference type="EMBL" id="GII78158.1"/>
    </source>
</evidence>
<comment type="caution">
    <text evidence="2">The sequence shown here is derived from an EMBL/GenBank/DDBJ whole genome shotgun (WGS) entry which is preliminary data.</text>
</comment>
<dbReference type="RefSeq" id="WP_203985261.1">
    <property type="nucleotide sequence ID" value="NZ_BOOU01000044.1"/>
</dbReference>
<dbReference type="PROSITE" id="PS51186">
    <property type="entry name" value="GNAT"/>
    <property type="match status" value="2"/>
</dbReference>
<evidence type="ECO:0000313" key="3">
    <source>
        <dbReference type="Proteomes" id="UP000655287"/>
    </source>
</evidence>
<feature type="domain" description="N-acetyltransferase" evidence="1">
    <location>
        <begin position="25"/>
        <end position="178"/>
    </location>
</feature>
<gene>
    <name evidence="2" type="ORF">Sru01_31400</name>
</gene>
<dbReference type="PANTHER" id="PTHR43441">
    <property type="entry name" value="RIBOSOMAL-PROTEIN-SERINE ACETYLTRANSFERASE"/>
    <property type="match status" value="1"/>
</dbReference>
<dbReference type="PANTHER" id="PTHR43441:SF10">
    <property type="entry name" value="ACETYLTRANSFERASE"/>
    <property type="match status" value="1"/>
</dbReference>
<feature type="domain" description="N-acetyltransferase" evidence="1">
    <location>
        <begin position="200"/>
        <end position="366"/>
    </location>
</feature>
<dbReference type="Proteomes" id="UP000655287">
    <property type="component" value="Unassembled WGS sequence"/>
</dbReference>
<dbReference type="InterPro" id="IPR016181">
    <property type="entry name" value="Acyl_CoA_acyltransferase"/>
</dbReference>
<dbReference type="AlphaFoldDB" id="A0A919R333"/>